<reference evidence="4 5" key="1">
    <citation type="journal article" date="2013" name="Proc. Natl. Acad. Sci. U.S.A.">
        <title>Fine-scale variation in meiotic recombination in Mimulus inferred from population shotgun sequencing.</title>
        <authorList>
            <person name="Hellsten U."/>
            <person name="Wright K.M."/>
            <person name="Jenkins J."/>
            <person name="Shu S."/>
            <person name="Yuan Y."/>
            <person name="Wessler S.R."/>
            <person name="Schmutz J."/>
            <person name="Willis J.H."/>
            <person name="Rokhsar D.S."/>
        </authorList>
    </citation>
    <scope>NUCLEOTIDE SEQUENCE [LARGE SCALE GENOMIC DNA]</scope>
    <source>
        <strain evidence="5">cv. DUN x IM62</strain>
    </source>
</reference>
<protein>
    <recommendedName>
        <fullName evidence="3">ACB domain-containing protein</fullName>
    </recommendedName>
</protein>
<dbReference type="GO" id="GO:0000062">
    <property type="term" value="F:fatty-acyl-CoA binding"/>
    <property type="evidence" value="ECO:0000318"/>
    <property type="project" value="GO_Central"/>
</dbReference>
<evidence type="ECO:0000259" key="3">
    <source>
        <dbReference type="PROSITE" id="PS51228"/>
    </source>
</evidence>
<evidence type="ECO:0000256" key="1">
    <source>
        <dbReference type="ARBA" id="ARBA00005567"/>
    </source>
</evidence>
<accession>A0A022R6Q8</accession>
<dbReference type="EMBL" id="KI630675">
    <property type="protein sequence ID" value="EYU34540.1"/>
    <property type="molecule type" value="Genomic_DNA"/>
</dbReference>
<dbReference type="AlphaFoldDB" id="A0A022R6Q8"/>
<evidence type="ECO:0000256" key="2">
    <source>
        <dbReference type="ARBA" id="ARBA00023121"/>
    </source>
</evidence>
<dbReference type="PANTHER" id="PTHR23310">
    <property type="entry name" value="ACYL-COA-BINDING PROTEIN, ACBP"/>
    <property type="match status" value="1"/>
</dbReference>
<dbReference type="SUPFAM" id="SSF47027">
    <property type="entry name" value="Acyl-CoA binding protein"/>
    <property type="match status" value="1"/>
</dbReference>
<proteinExistence type="inferred from homology"/>
<dbReference type="GO" id="GO:0006631">
    <property type="term" value="P:fatty acid metabolic process"/>
    <property type="evidence" value="ECO:0000318"/>
    <property type="project" value="GO_Central"/>
</dbReference>
<keyword evidence="2" id="KW-0446">Lipid-binding</keyword>
<dbReference type="PANTHER" id="PTHR23310:SF105">
    <property type="entry name" value="ACYL-COA-BINDING DOMAIN-CONTAINING PROTEIN 5"/>
    <property type="match status" value="1"/>
</dbReference>
<organism evidence="4 5">
    <name type="scientific">Erythranthe guttata</name>
    <name type="common">Yellow monkey flower</name>
    <name type="synonym">Mimulus guttatus</name>
    <dbReference type="NCBI Taxonomy" id="4155"/>
    <lineage>
        <taxon>Eukaryota</taxon>
        <taxon>Viridiplantae</taxon>
        <taxon>Streptophyta</taxon>
        <taxon>Embryophyta</taxon>
        <taxon>Tracheophyta</taxon>
        <taxon>Spermatophyta</taxon>
        <taxon>Magnoliopsida</taxon>
        <taxon>eudicotyledons</taxon>
        <taxon>Gunneridae</taxon>
        <taxon>Pentapetalae</taxon>
        <taxon>asterids</taxon>
        <taxon>lamiids</taxon>
        <taxon>Lamiales</taxon>
        <taxon>Phrymaceae</taxon>
        <taxon>Erythranthe</taxon>
    </lineage>
</organism>
<gene>
    <name evidence="4" type="ORF">MIMGU_mgv1a021352mg</name>
</gene>
<dbReference type="Pfam" id="PF00887">
    <property type="entry name" value="ACBP"/>
    <property type="match status" value="1"/>
</dbReference>
<dbReference type="STRING" id="4155.A0A022R6Q8"/>
<dbReference type="Gene3D" id="1.20.80.10">
    <property type="match status" value="1"/>
</dbReference>
<name>A0A022R6Q8_ERYGU</name>
<sequence>MDGVVIFIMFYSILMISLIDCIESLQKRTKTEYRLRRRVVLRRCVVRRRRSSKESTIVSPAVRVVESAEKNLLKEDEKIVCVERDPEGQEITENLNREDSRGLDTRSLTYGEYSCEKLGAFDRKPYFSGIVANNGDYVRTQNLVIDQESHSRGGFSGISENNVDGICENSGIIDDQESDSCSECSSIFENNGDKSDSCSECSSTSANDVDDICETSGIIEDDNNSNGEGEEEFVDDWEGIETTELEKIFGEALVFASSKSNSDRIGDLKLQLYGLQKVALDGPCHVSPPMAFKISARSKWNAWQKLGSMSRETAMEMYVDVLSKAIPNWKK</sequence>
<keyword evidence="5" id="KW-1185">Reference proteome</keyword>
<dbReference type="InterPro" id="IPR014352">
    <property type="entry name" value="FERM/acyl-CoA-bd_prot_sf"/>
</dbReference>
<evidence type="ECO:0000313" key="5">
    <source>
        <dbReference type="Proteomes" id="UP000030748"/>
    </source>
</evidence>
<dbReference type="InterPro" id="IPR000582">
    <property type="entry name" value="Acyl-CoA-binding_protein"/>
</dbReference>
<dbReference type="PROSITE" id="PS51228">
    <property type="entry name" value="ACB_2"/>
    <property type="match status" value="1"/>
</dbReference>
<evidence type="ECO:0000313" key="4">
    <source>
        <dbReference type="EMBL" id="EYU34540.1"/>
    </source>
</evidence>
<dbReference type="eggNOG" id="KOG0817">
    <property type="taxonomic scope" value="Eukaryota"/>
</dbReference>
<dbReference type="InterPro" id="IPR035984">
    <property type="entry name" value="Acyl-CoA-binding_sf"/>
</dbReference>
<feature type="non-terminal residue" evidence="4">
    <location>
        <position position="331"/>
    </location>
</feature>
<dbReference type="Proteomes" id="UP000030748">
    <property type="component" value="Unassembled WGS sequence"/>
</dbReference>
<feature type="domain" description="ACB" evidence="3">
    <location>
        <begin position="245"/>
        <end position="331"/>
    </location>
</feature>
<comment type="similarity">
    <text evidence="1">Belongs to the ACBP family.</text>
</comment>